<dbReference type="EMBL" id="JBIMSP010000002">
    <property type="protein sequence ID" value="MFH5240716.1"/>
    <property type="molecule type" value="Genomic_DNA"/>
</dbReference>
<evidence type="ECO:0000313" key="4">
    <source>
        <dbReference type="Proteomes" id="UP001609176"/>
    </source>
</evidence>
<keyword evidence="3" id="KW-0378">Hydrolase</keyword>
<keyword evidence="3" id="KW-0540">Nuclease</keyword>
<gene>
    <name evidence="3" type="ORF">ACHIPV_02320</name>
    <name evidence="2" type="ORF">ACHIRB_03725</name>
</gene>
<evidence type="ECO:0000259" key="1">
    <source>
        <dbReference type="Pfam" id="PF03372"/>
    </source>
</evidence>
<evidence type="ECO:0000313" key="2">
    <source>
        <dbReference type="EMBL" id="MFH5227699.1"/>
    </source>
</evidence>
<dbReference type="Proteomes" id="UP001609219">
    <property type="component" value="Unassembled WGS sequence"/>
</dbReference>
<name>A0ABW7KHY4_9NOCA</name>
<comment type="caution">
    <text evidence="3">The sequence shown here is derived from an EMBL/GenBank/DDBJ whole genome shotgun (WGS) entry which is preliminary data.</text>
</comment>
<dbReference type="SUPFAM" id="SSF56219">
    <property type="entry name" value="DNase I-like"/>
    <property type="match status" value="1"/>
</dbReference>
<reference evidence="4 5" key="1">
    <citation type="submission" date="2024-10" db="EMBL/GenBank/DDBJ databases">
        <authorList>
            <person name="Riesco R."/>
        </authorList>
    </citation>
    <scope>NUCLEOTIDE SEQUENCE [LARGE SCALE GENOMIC DNA]</scope>
    <source>
        <strain evidence="3 4">NCIMB 15448</strain>
        <strain evidence="2 5">NCIMB 15450</strain>
    </source>
</reference>
<dbReference type="InterPro" id="IPR005135">
    <property type="entry name" value="Endo/exonuclease/phosphatase"/>
</dbReference>
<dbReference type="RefSeq" id="WP_395123381.1">
    <property type="nucleotide sequence ID" value="NZ_JBIMSN010000016.1"/>
</dbReference>
<dbReference type="Pfam" id="PF03372">
    <property type="entry name" value="Exo_endo_phos"/>
    <property type="match status" value="1"/>
</dbReference>
<dbReference type="GO" id="GO:0004519">
    <property type="term" value="F:endonuclease activity"/>
    <property type="evidence" value="ECO:0007669"/>
    <property type="project" value="UniProtKB-KW"/>
</dbReference>
<feature type="domain" description="Endonuclease/exonuclease/phosphatase" evidence="1">
    <location>
        <begin position="6"/>
        <end position="233"/>
    </location>
</feature>
<dbReference type="InterPro" id="IPR036691">
    <property type="entry name" value="Endo/exonu/phosph_ase_sf"/>
</dbReference>
<evidence type="ECO:0000313" key="5">
    <source>
        <dbReference type="Proteomes" id="UP001609219"/>
    </source>
</evidence>
<dbReference type="Gene3D" id="3.60.10.10">
    <property type="entry name" value="Endonuclease/exonuclease/phosphatase"/>
    <property type="match status" value="1"/>
</dbReference>
<organism evidence="3 4">
    <name type="scientific">Antrihabitans spumae</name>
    <dbReference type="NCBI Taxonomy" id="3373370"/>
    <lineage>
        <taxon>Bacteria</taxon>
        <taxon>Bacillati</taxon>
        <taxon>Actinomycetota</taxon>
        <taxon>Actinomycetes</taxon>
        <taxon>Mycobacteriales</taxon>
        <taxon>Nocardiaceae</taxon>
        <taxon>Antrihabitans</taxon>
    </lineage>
</organism>
<accession>A0ABW7KHY4</accession>
<sequence length="244" mass="26753">MTLRIATWNTQWATPSRSSRQPSNYRGSRVITTIANLDADVIVITEGCRELLPSDGHIVDAGADWGYDAPKSRRKVLAWSRTPFVDLVRIDTGAGSGRVLTARTETPLGPIRVTAVCIPWMSAHVSTGRSDAEPWSEHLECCEQIRQLHDRLGTGTDAEPQVIAGDFNQRVPRGRQPLRVAAALDQLLDGWQLHTGGATPHGPLIDHIAATQLELTGREVWPARDDVGALSDHCGVRCSFRLRS</sequence>
<protein>
    <submittedName>
        <fullName evidence="3">Endonuclease/exonuclease/phosphatase family protein</fullName>
    </submittedName>
</protein>
<dbReference type="EMBL" id="JBIMSN010000016">
    <property type="protein sequence ID" value="MFH5227699.1"/>
    <property type="molecule type" value="Genomic_DNA"/>
</dbReference>
<keyword evidence="5" id="KW-1185">Reference proteome</keyword>
<dbReference type="Proteomes" id="UP001609176">
    <property type="component" value="Unassembled WGS sequence"/>
</dbReference>
<keyword evidence="3" id="KW-0255">Endonuclease</keyword>
<evidence type="ECO:0000313" key="3">
    <source>
        <dbReference type="EMBL" id="MFH5240716.1"/>
    </source>
</evidence>
<proteinExistence type="predicted"/>